<keyword evidence="2" id="KW-1185">Reference proteome</keyword>
<comment type="caution">
    <text evidence="1">The sequence shown here is derived from an EMBL/GenBank/DDBJ whole genome shotgun (WGS) entry which is preliminary data.</text>
</comment>
<organism evidence="1 2">
    <name type="scientific">Dokdonella fugitiva</name>
    <dbReference type="NCBI Taxonomy" id="328517"/>
    <lineage>
        <taxon>Bacteria</taxon>
        <taxon>Pseudomonadati</taxon>
        <taxon>Pseudomonadota</taxon>
        <taxon>Gammaproteobacteria</taxon>
        <taxon>Lysobacterales</taxon>
        <taxon>Rhodanobacteraceae</taxon>
        <taxon>Dokdonella</taxon>
    </lineage>
</organism>
<dbReference type="EMBL" id="JACGXL010000004">
    <property type="protein sequence ID" value="MBA8888636.1"/>
    <property type="molecule type" value="Genomic_DNA"/>
</dbReference>
<protein>
    <submittedName>
        <fullName evidence="1">Phage FluMu protein Com</fullName>
    </submittedName>
</protein>
<evidence type="ECO:0000313" key="1">
    <source>
        <dbReference type="EMBL" id="MBA8888636.1"/>
    </source>
</evidence>
<name>A0A839F231_9GAMM</name>
<reference evidence="1 2" key="1">
    <citation type="submission" date="2020-07" db="EMBL/GenBank/DDBJ databases">
        <title>Genomic Encyclopedia of Type Strains, Phase IV (KMG-V): Genome sequencing to study the core and pangenomes of soil and plant-associated prokaryotes.</title>
        <authorList>
            <person name="Whitman W."/>
        </authorList>
    </citation>
    <scope>NUCLEOTIDE SEQUENCE [LARGE SCALE GENOMIC DNA]</scope>
    <source>
        <strain evidence="1 2">RH2WT43</strain>
    </source>
</reference>
<evidence type="ECO:0000313" key="2">
    <source>
        <dbReference type="Proteomes" id="UP000550401"/>
    </source>
</evidence>
<gene>
    <name evidence="1" type="ORF">FHW12_002869</name>
</gene>
<proteinExistence type="predicted"/>
<dbReference type="AlphaFoldDB" id="A0A839F231"/>
<dbReference type="Proteomes" id="UP000550401">
    <property type="component" value="Unassembled WGS sequence"/>
</dbReference>
<dbReference type="RefSeq" id="WP_182531675.1">
    <property type="nucleotide sequence ID" value="NZ_JACGXL010000004.1"/>
</dbReference>
<sequence length="63" mass="7114">MSSKCPKCEKPVDHVNARAMPIQASTKQWRGVSYDCPHCHTILSVALDPAAFKEEFVQDAKRR</sequence>
<accession>A0A839F231</accession>